<evidence type="ECO:0000256" key="1">
    <source>
        <dbReference type="ARBA" id="ARBA00022490"/>
    </source>
</evidence>
<dbReference type="NCBIfam" id="TIGR01027">
    <property type="entry name" value="proB"/>
    <property type="match status" value="1"/>
</dbReference>
<keyword evidence="4" id="KW-0808">Transferase</keyword>
<feature type="domain" description="Aspartate/glutamate/uridylate kinase" evidence="8">
    <location>
        <begin position="5"/>
        <end position="190"/>
    </location>
</feature>
<dbReference type="PANTHER" id="PTHR43654">
    <property type="entry name" value="GLUTAMATE 5-KINASE"/>
    <property type="match status" value="1"/>
</dbReference>
<evidence type="ECO:0000256" key="5">
    <source>
        <dbReference type="ARBA" id="ARBA00022741"/>
    </source>
</evidence>
<dbReference type="Pfam" id="PF00696">
    <property type="entry name" value="AA_kinase"/>
    <property type="match status" value="1"/>
</dbReference>
<dbReference type="InterPro" id="IPR005715">
    <property type="entry name" value="Glu_5kinase/COase_Synthase"/>
</dbReference>
<dbReference type="InterPro" id="IPR041739">
    <property type="entry name" value="G5K_ProB"/>
</dbReference>
<dbReference type="Gene3D" id="3.40.1160.10">
    <property type="entry name" value="Acetylglutamate kinase-like"/>
    <property type="match status" value="1"/>
</dbReference>
<evidence type="ECO:0000256" key="7">
    <source>
        <dbReference type="ARBA" id="ARBA00022840"/>
    </source>
</evidence>
<name>A0A382DYW3_9ZZZZ</name>
<proteinExistence type="predicted"/>
<keyword evidence="1" id="KW-0963">Cytoplasm</keyword>
<dbReference type="GO" id="GO:0005524">
    <property type="term" value="F:ATP binding"/>
    <property type="evidence" value="ECO:0007669"/>
    <property type="project" value="UniProtKB-KW"/>
</dbReference>
<keyword evidence="6" id="KW-0418">Kinase</keyword>
<evidence type="ECO:0000313" key="9">
    <source>
        <dbReference type="EMBL" id="SVB43415.1"/>
    </source>
</evidence>
<keyword evidence="2" id="KW-0028">Amino-acid biosynthesis</keyword>
<dbReference type="SUPFAM" id="SSF53633">
    <property type="entry name" value="Carbamate kinase-like"/>
    <property type="match status" value="1"/>
</dbReference>
<evidence type="ECO:0000256" key="6">
    <source>
        <dbReference type="ARBA" id="ARBA00022777"/>
    </source>
</evidence>
<protein>
    <recommendedName>
        <fullName evidence="8">Aspartate/glutamate/uridylate kinase domain-containing protein</fullName>
    </recommendedName>
</protein>
<gene>
    <name evidence="9" type="ORF">METZ01_LOCUS196269</name>
</gene>
<dbReference type="InterPro" id="IPR001057">
    <property type="entry name" value="Glu/AcGlu_kinase"/>
</dbReference>
<dbReference type="PANTHER" id="PTHR43654:SF1">
    <property type="entry name" value="ISOPENTENYL PHOSPHATE KINASE"/>
    <property type="match status" value="1"/>
</dbReference>
<feature type="non-terminal residue" evidence="9">
    <location>
        <position position="209"/>
    </location>
</feature>
<sequence>MSSVKRVVVKVGSSTLSENSELSSERLDQLAHDLTKLKCRGVEVVLVTSGAIVAGTRQLGFNQRPGTIPELQAAAAVGQIQLMQAYQSRLQQYGQIPAMALLTQEDFTNRQRYVHISDTLLTLLRLGAIPIINENDTVTVDEIKVGDNDTLAAYVTNLIDAYLLIILSDQKGFYSADPRTDTDAKLINVVPKIDDTIRVSAGNSSTDEG</sequence>
<dbReference type="GO" id="GO:0004349">
    <property type="term" value="F:glutamate 5-kinase activity"/>
    <property type="evidence" value="ECO:0007669"/>
    <property type="project" value="TreeGrafter"/>
</dbReference>
<evidence type="ECO:0000256" key="4">
    <source>
        <dbReference type="ARBA" id="ARBA00022679"/>
    </source>
</evidence>
<dbReference type="GO" id="GO:0005829">
    <property type="term" value="C:cytosol"/>
    <property type="evidence" value="ECO:0007669"/>
    <property type="project" value="TreeGrafter"/>
</dbReference>
<dbReference type="PRINTS" id="PR00474">
    <property type="entry name" value="GLU5KINASE"/>
</dbReference>
<dbReference type="GO" id="GO:0008652">
    <property type="term" value="P:amino acid biosynthetic process"/>
    <property type="evidence" value="ECO:0007669"/>
    <property type="project" value="UniProtKB-KW"/>
</dbReference>
<keyword evidence="5" id="KW-0547">Nucleotide-binding</keyword>
<dbReference type="FunFam" id="3.40.1160.10:FF:000006">
    <property type="entry name" value="Glutamate 5-kinase"/>
    <property type="match status" value="1"/>
</dbReference>
<accession>A0A382DYW3</accession>
<organism evidence="9">
    <name type="scientific">marine metagenome</name>
    <dbReference type="NCBI Taxonomy" id="408172"/>
    <lineage>
        <taxon>unclassified sequences</taxon>
        <taxon>metagenomes</taxon>
        <taxon>ecological metagenomes</taxon>
    </lineage>
</organism>
<dbReference type="InterPro" id="IPR001048">
    <property type="entry name" value="Asp/Glu/Uridylate_kinase"/>
</dbReference>
<dbReference type="CDD" id="cd04242">
    <property type="entry name" value="AAK_G5K_ProB"/>
    <property type="match status" value="1"/>
</dbReference>
<evidence type="ECO:0000256" key="2">
    <source>
        <dbReference type="ARBA" id="ARBA00022605"/>
    </source>
</evidence>
<keyword evidence="3" id="KW-0641">Proline biosynthesis</keyword>
<dbReference type="AlphaFoldDB" id="A0A382DYW3"/>
<evidence type="ECO:0000256" key="3">
    <source>
        <dbReference type="ARBA" id="ARBA00022650"/>
    </source>
</evidence>
<reference evidence="9" key="1">
    <citation type="submission" date="2018-05" db="EMBL/GenBank/DDBJ databases">
        <authorList>
            <person name="Lanie J.A."/>
            <person name="Ng W.-L."/>
            <person name="Kazmierczak K.M."/>
            <person name="Andrzejewski T.M."/>
            <person name="Davidsen T.M."/>
            <person name="Wayne K.J."/>
            <person name="Tettelin H."/>
            <person name="Glass J.I."/>
            <person name="Rusch D."/>
            <person name="Podicherti R."/>
            <person name="Tsui H.-C.T."/>
            <person name="Winkler M.E."/>
        </authorList>
    </citation>
    <scope>NUCLEOTIDE SEQUENCE</scope>
</reference>
<evidence type="ECO:0000259" key="8">
    <source>
        <dbReference type="Pfam" id="PF00696"/>
    </source>
</evidence>
<dbReference type="EMBL" id="UINC01041732">
    <property type="protein sequence ID" value="SVB43415.1"/>
    <property type="molecule type" value="Genomic_DNA"/>
</dbReference>
<dbReference type="InterPro" id="IPR036393">
    <property type="entry name" value="AceGlu_kinase-like_sf"/>
</dbReference>
<keyword evidence="7" id="KW-0067">ATP-binding</keyword>